<keyword evidence="1" id="KW-1133">Transmembrane helix</keyword>
<evidence type="ECO:0000256" key="1">
    <source>
        <dbReference type="SAM" id="Phobius"/>
    </source>
</evidence>
<accession>A0A5J4KI26</accession>
<evidence type="ECO:0008006" key="4">
    <source>
        <dbReference type="Google" id="ProtNLM"/>
    </source>
</evidence>
<keyword evidence="1" id="KW-0812">Transmembrane</keyword>
<dbReference type="EMBL" id="BKZW01000001">
    <property type="protein sequence ID" value="GER86582.1"/>
    <property type="molecule type" value="Genomic_DNA"/>
</dbReference>
<feature type="transmembrane region" description="Helical" evidence="1">
    <location>
        <begin position="59"/>
        <end position="76"/>
    </location>
</feature>
<dbReference type="RefSeq" id="WP_151754685.1">
    <property type="nucleotide sequence ID" value="NZ_BKZW01000001.1"/>
</dbReference>
<keyword evidence="3" id="KW-1185">Reference proteome</keyword>
<organism evidence="2 3">
    <name type="scientific">Dictyobacter vulcani</name>
    <dbReference type="NCBI Taxonomy" id="2607529"/>
    <lineage>
        <taxon>Bacteria</taxon>
        <taxon>Bacillati</taxon>
        <taxon>Chloroflexota</taxon>
        <taxon>Ktedonobacteria</taxon>
        <taxon>Ktedonobacterales</taxon>
        <taxon>Dictyobacteraceae</taxon>
        <taxon>Dictyobacter</taxon>
    </lineage>
</organism>
<keyword evidence="1" id="KW-0472">Membrane</keyword>
<gene>
    <name evidence="2" type="ORF">KDW_07440</name>
</gene>
<proteinExistence type="predicted"/>
<dbReference type="AlphaFoldDB" id="A0A5J4KI26"/>
<evidence type="ECO:0000313" key="3">
    <source>
        <dbReference type="Proteomes" id="UP000326912"/>
    </source>
</evidence>
<sequence>MPNRYEREIEEILRNLEHTDPKAGKSQKFGERFLRRPGPDLRTQQPRPISWNLSTVERLLLGTVICALLAGAYAYLAGPNIITLILALAGFVGVILVMLSQFIFQGRRGRSTRYGNIKITPLRRGPWSTLKTQWNLLILKLRYRRKDEQ</sequence>
<evidence type="ECO:0000313" key="2">
    <source>
        <dbReference type="EMBL" id="GER86582.1"/>
    </source>
</evidence>
<dbReference type="Proteomes" id="UP000326912">
    <property type="component" value="Unassembled WGS sequence"/>
</dbReference>
<reference evidence="2 3" key="1">
    <citation type="submission" date="2019-10" db="EMBL/GenBank/DDBJ databases">
        <title>Dictyobacter vulcani sp. nov., within the class Ktedonobacteria, isolated from soil of volcanic Mt. Zao.</title>
        <authorList>
            <person name="Zheng Y."/>
            <person name="Wang C.M."/>
            <person name="Sakai Y."/>
            <person name="Abe K."/>
            <person name="Yokota A."/>
            <person name="Yabe S."/>
        </authorList>
    </citation>
    <scope>NUCLEOTIDE SEQUENCE [LARGE SCALE GENOMIC DNA]</scope>
    <source>
        <strain evidence="2 3">W12</strain>
    </source>
</reference>
<comment type="caution">
    <text evidence="2">The sequence shown here is derived from an EMBL/GenBank/DDBJ whole genome shotgun (WGS) entry which is preliminary data.</text>
</comment>
<feature type="transmembrane region" description="Helical" evidence="1">
    <location>
        <begin position="82"/>
        <end position="104"/>
    </location>
</feature>
<protein>
    <recommendedName>
        <fullName evidence="4">DUF3040 domain-containing protein</fullName>
    </recommendedName>
</protein>
<name>A0A5J4KI26_9CHLR</name>